<dbReference type="PANTHER" id="PTHR11079:SF162">
    <property type="entry name" value="RIBOFLAVIN BIOSYNTHESIS PROTEIN PYRD, CHLOROPLASTIC"/>
    <property type="match status" value="1"/>
</dbReference>
<dbReference type="SUPFAM" id="SSF53927">
    <property type="entry name" value="Cytidine deaminase-like"/>
    <property type="match status" value="1"/>
</dbReference>
<protein>
    <recommendedName>
        <fullName evidence="8">Riboflavin biosynthesis protein RibD</fullName>
        <ecNumber evidence="7">1.1.1.193</ecNumber>
        <ecNumber evidence="6">3.5.4.26</ecNumber>
    </recommendedName>
</protein>
<sequence>MYQEPVQTGAGAGWLPDPARAVAGGPEDLGTFEAATGGPWPRPSHLQGDARFMAMALREALGGVGLASPNPPVGCVLVQAGEVIGAGAHTRTGGPHAEIVALTEARRQGRDPAGATAYVTLEPCCHQGRTPPCADALVAAGIRRVVAGAIDPNPRVDGGGLRRLRAAGVEVGRRVLAEACEAFHAPFFKRVRTGLPWVTFLGHPAPSLAGPDPVFRRVQAAFRCAADAVATDLPTLRIHALRLGDPWVDPPAHRRLRRVILDPEGHLEAAHPIWEHGPCLRAVAGLRAPLPGVGDLPCGGRSGDLDLGALLGALADQGVGRILFEGGEALGRSLLRRGLLDEVVAFRSAGAPAGPQGCGLPCEGTHRHRFAVEGGAWEIYRI</sequence>
<dbReference type="SUPFAM" id="SSF53597">
    <property type="entry name" value="Dihydrofolate reductase-like"/>
    <property type="match status" value="1"/>
</dbReference>
<dbReference type="RefSeq" id="WP_316411204.1">
    <property type="nucleotide sequence ID" value="NZ_AP027081.1"/>
</dbReference>
<dbReference type="InterPro" id="IPR016192">
    <property type="entry name" value="APOBEC/CMP_deaminase_Zn-bd"/>
</dbReference>
<dbReference type="Proteomes" id="UP001228113">
    <property type="component" value="Chromosome"/>
</dbReference>
<organism evidence="14 15">
    <name type="scientific">Mesoterricola sediminis</name>
    <dbReference type="NCBI Taxonomy" id="2927980"/>
    <lineage>
        <taxon>Bacteria</taxon>
        <taxon>Pseudomonadati</taxon>
        <taxon>Acidobacteriota</taxon>
        <taxon>Holophagae</taxon>
        <taxon>Holophagales</taxon>
        <taxon>Holophagaceae</taxon>
        <taxon>Mesoterricola</taxon>
    </lineage>
</organism>
<proteinExistence type="inferred from homology"/>
<keyword evidence="11" id="KW-0862">Zinc</keyword>
<comment type="function">
    <text evidence="1">Converts 2,5-diamino-6-(ribosylamino)-4(3h)-pyrimidinone 5'-phosphate into 5-amino-6-(ribosylamino)-2,4(1h,3h)-pyrimidinedione 5'-phosphate.</text>
</comment>
<evidence type="ECO:0000256" key="4">
    <source>
        <dbReference type="ARBA" id="ARBA00005259"/>
    </source>
</evidence>
<evidence type="ECO:0000256" key="3">
    <source>
        <dbReference type="ARBA" id="ARBA00004910"/>
    </source>
</evidence>
<dbReference type="InterPro" id="IPR002734">
    <property type="entry name" value="RibDG_C"/>
</dbReference>
<dbReference type="PANTHER" id="PTHR11079">
    <property type="entry name" value="CYTOSINE DEAMINASE FAMILY MEMBER"/>
    <property type="match status" value="1"/>
</dbReference>
<feature type="domain" description="CMP/dCMP-type deaminase" evidence="13">
    <location>
        <begin position="47"/>
        <end position="171"/>
    </location>
</feature>
<evidence type="ECO:0000259" key="13">
    <source>
        <dbReference type="PROSITE" id="PS51747"/>
    </source>
</evidence>
<dbReference type="EC" id="3.5.4.26" evidence="6"/>
<keyword evidence="10" id="KW-0479">Metal-binding</keyword>
<dbReference type="Gene3D" id="3.40.430.10">
    <property type="entry name" value="Dihydrofolate Reductase, subunit A"/>
    <property type="match status" value="1"/>
</dbReference>
<keyword evidence="15" id="KW-1185">Reference proteome</keyword>
<comment type="pathway">
    <text evidence="3">Cofactor biosynthesis; riboflavin biosynthesis; 5-amino-6-(D-ribitylamino)uracil from GTP: step 3/4.</text>
</comment>
<dbReference type="GO" id="GO:0008703">
    <property type="term" value="F:5-amino-6-(5-phosphoribosylamino)uracil reductase activity"/>
    <property type="evidence" value="ECO:0007669"/>
    <property type="project" value="UniProtKB-EC"/>
</dbReference>
<dbReference type="InterPro" id="IPR004794">
    <property type="entry name" value="Eubact_RibD"/>
</dbReference>
<dbReference type="InterPro" id="IPR002125">
    <property type="entry name" value="CMP_dCMP_dom"/>
</dbReference>
<dbReference type="KEGG" id="msea:METESE_10030"/>
<evidence type="ECO:0000256" key="5">
    <source>
        <dbReference type="ARBA" id="ARBA00007417"/>
    </source>
</evidence>
<dbReference type="GO" id="GO:0008270">
    <property type="term" value="F:zinc ion binding"/>
    <property type="evidence" value="ECO:0007669"/>
    <property type="project" value="InterPro"/>
</dbReference>
<dbReference type="GO" id="GO:0009231">
    <property type="term" value="P:riboflavin biosynthetic process"/>
    <property type="evidence" value="ECO:0007669"/>
    <property type="project" value="UniProtKB-KW"/>
</dbReference>
<name>A0AA48GUV0_9BACT</name>
<dbReference type="Pfam" id="PF00383">
    <property type="entry name" value="dCMP_cyt_deam_1"/>
    <property type="match status" value="1"/>
</dbReference>
<dbReference type="GO" id="GO:0008835">
    <property type="term" value="F:diaminohydroxyphosphoribosylaminopyrimidine deaminase activity"/>
    <property type="evidence" value="ECO:0007669"/>
    <property type="project" value="UniProtKB-EC"/>
</dbReference>
<dbReference type="PROSITE" id="PS00903">
    <property type="entry name" value="CYT_DCMP_DEAMINASES_1"/>
    <property type="match status" value="1"/>
</dbReference>
<keyword evidence="9" id="KW-0686">Riboflavin biosynthesis</keyword>
<dbReference type="InterPro" id="IPR024072">
    <property type="entry name" value="DHFR-like_dom_sf"/>
</dbReference>
<dbReference type="CDD" id="cd01284">
    <property type="entry name" value="Riboflavin_deaminase-reductase"/>
    <property type="match status" value="1"/>
</dbReference>
<dbReference type="Pfam" id="PF01872">
    <property type="entry name" value="RibD_C"/>
    <property type="match status" value="1"/>
</dbReference>
<reference evidence="14" key="1">
    <citation type="journal article" date="2023" name="Int. J. Syst. Evol. Microbiol.">
        <title>Mesoterricola silvestris gen. nov., sp. nov., Mesoterricola sediminis sp. nov., Geothrix oryzae sp. nov., Geothrix edaphica sp. nov., Geothrix rubra sp. nov., and Geothrix limicola sp. nov., six novel members of Acidobacteriota isolated from soils.</title>
        <authorList>
            <person name="Itoh H."/>
            <person name="Sugisawa Y."/>
            <person name="Mise K."/>
            <person name="Xu Z."/>
            <person name="Kuniyasu M."/>
            <person name="Ushijima N."/>
            <person name="Kawano K."/>
            <person name="Kobayashi E."/>
            <person name="Shiratori Y."/>
            <person name="Masuda Y."/>
            <person name="Senoo K."/>
        </authorList>
    </citation>
    <scope>NUCLEOTIDE SEQUENCE</scope>
    <source>
        <strain evidence="14">W786</strain>
    </source>
</reference>
<evidence type="ECO:0000256" key="6">
    <source>
        <dbReference type="ARBA" id="ARBA00012766"/>
    </source>
</evidence>
<dbReference type="EC" id="1.1.1.193" evidence="7"/>
<comment type="similarity">
    <text evidence="4">In the N-terminal section; belongs to the cytidine and deoxycytidylate deaminase family.</text>
</comment>
<comment type="pathway">
    <text evidence="2">Cofactor biosynthesis; riboflavin biosynthesis; 5-amino-6-(D-ribitylamino)uracil from GTP: step 2/4.</text>
</comment>
<dbReference type="Gene3D" id="3.40.140.10">
    <property type="entry name" value="Cytidine Deaminase, domain 2"/>
    <property type="match status" value="1"/>
</dbReference>
<evidence type="ECO:0000256" key="11">
    <source>
        <dbReference type="ARBA" id="ARBA00022833"/>
    </source>
</evidence>
<dbReference type="EMBL" id="AP027081">
    <property type="protein sequence ID" value="BDU76045.1"/>
    <property type="molecule type" value="Genomic_DNA"/>
</dbReference>
<accession>A0AA48GUV0</accession>
<evidence type="ECO:0000313" key="15">
    <source>
        <dbReference type="Proteomes" id="UP001228113"/>
    </source>
</evidence>
<evidence type="ECO:0000256" key="10">
    <source>
        <dbReference type="ARBA" id="ARBA00022723"/>
    </source>
</evidence>
<evidence type="ECO:0000256" key="12">
    <source>
        <dbReference type="ARBA" id="ARBA00023268"/>
    </source>
</evidence>
<evidence type="ECO:0000256" key="9">
    <source>
        <dbReference type="ARBA" id="ARBA00022619"/>
    </source>
</evidence>
<comment type="similarity">
    <text evidence="5">In the C-terminal section; belongs to the HTP reductase family.</text>
</comment>
<evidence type="ECO:0000256" key="1">
    <source>
        <dbReference type="ARBA" id="ARBA00002151"/>
    </source>
</evidence>
<dbReference type="PROSITE" id="PS51747">
    <property type="entry name" value="CYT_DCMP_DEAMINASES_2"/>
    <property type="match status" value="1"/>
</dbReference>
<evidence type="ECO:0000256" key="7">
    <source>
        <dbReference type="ARBA" id="ARBA00013173"/>
    </source>
</evidence>
<dbReference type="AlphaFoldDB" id="A0AA48GUV0"/>
<dbReference type="InterPro" id="IPR016193">
    <property type="entry name" value="Cytidine_deaminase-like"/>
</dbReference>
<keyword evidence="12" id="KW-0511">Multifunctional enzyme</keyword>
<evidence type="ECO:0000256" key="2">
    <source>
        <dbReference type="ARBA" id="ARBA00004882"/>
    </source>
</evidence>
<dbReference type="NCBIfam" id="TIGR00326">
    <property type="entry name" value="eubact_ribD"/>
    <property type="match status" value="1"/>
</dbReference>
<evidence type="ECO:0000256" key="8">
    <source>
        <dbReference type="ARBA" id="ARBA00019930"/>
    </source>
</evidence>
<evidence type="ECO:0000313" key="14">
    <source>
        <dbReference type="EMBL" id="BDU76045.1"/>
    </source>
</evidence>
<gene>
    <name evidence="14" type="ORF">METESE_10030</name>
</gene>